<accession>A0ABT1NG27</accession>
<proteinExistence type="predicted"/>
<evidence type="ECO:0000313" key="3">
    <source>
        <dbReference type="Proteomes" id="UP001651880"/>
    </source>
</evidence>
<keyword evidence="1" id="KW-0732">Signal</keyword>
<protein>
    <submittedName>
        <fullName evidence="2">TAXI family TRAP transporter solute-binding subunit</fullName>
    </submittedName>
</protein>
<feature type="signal peptide" evidence="1">
    <location>
        <begin position="1"/>
        <end position="20"/>
    </location>
</feature>
<dbReference type="Gene3D" id="3.40.190.10">
    <property type="entry name" value="Periplasmic binding protein-like II"/>
    <property type="match status" value="2"/>
</dbReference>
<dbReference type="SUPFAM" id="SSF53850">
    <property type="entry name" value="Periplasmic binding protein-like II"/>
    <property type="match status" value="1"/>
</dbReference>
<evidence type="ECO:0000256" key="1">
    <source>
        <dbReference type="SAM" id="SignalP"/>
    </source>
</evidence>
<dbReference type="EMBL" id="JAJEKE010000010">
    <property type="protein sequence ID" value="MCQ1530228.1"/>
    <property type="molecule type" value="Genomic_DNA"/>
</dbReference>
<keyword evidence="3" id="KW-1185">Reference proteome</keyword>
<name>A0ABT1NG27_9FIRM</name>
<sequence>MRRLSVLLLCVMLVILPLTGCQGNSTPESGQASTAEPGKVTKFAIGASSPGGGFYMGASAISTVVNQQLKDKFEAAVEVTGASANNAMLVHAGEIEVGMCATEVAWEAYHGKFDFEGKTCDKIRAVMPGWGGVYMFITTADSGIKTLKDFNGKSYSGGPVGSSNEIITNRVFKLFDIKANMMNLPNSDAARALGDGTIDGFSLAHPTSAVSELEATKKLTLITIGPEYEKAFKEAYPQYVWLDIPAGYYKALPDGAHGAGLYNMVISSSDQDDEFVYQVVKAVYENNDLVNTIFPQFAKESGLENVGYSTIPYHAGAVKYFKEKGINIPDELMPPEMK</sequence>
<reference evidence="2 3" key="1">
    <citation type="submission" date="2021-10" db="EMBL/GenBank/DDBJ databases">
        <title>Lutispora strain m25 sp. nov., a thermophilic, non-spore-forming bacterium isolated from a lab-scale methanogenic bioreactor digesting anaerobic sludge.</title>
        <authorList>
            <person name="El Houari A."/>
            <person name="Mcdonald J."/>
        </authorList>
    </citation>
    <scope>NUCLEOTIDE SEQUENCE [LARGE SCALE GENOMIC DNA]</scope>
    <source>
        <strain evidence="3">m25</strain>
    </source>
</reference>
<dbReference type="RefSeq" id="WP_255227747.1">
    <property type="nucleotide sequence ID" value="NZ_JAJEKE010000010.1"/>
</dbReference>
<dbReference type="Proteomes" id="UP001651880">
    <property type="component" value="Unassembled WGS sequence"/>
</dbReference>
<feature type="chain" id="PRO_5047490039" evidence="1">
    <location>
        <begin position="21"/>
        <end position="338"/>
    </location>
</feature>
<dbReference type="PANTHER" id="PTHR42941">
    <property type="entry name" value="SLL1037 PROTEIN"/>
    <property type="match status" value="1"/>
</dbReference>
<evidence type="ECO:0000313" key="2">
    <source>
        <dbReference type="EMBL" id="MCQ1530228.1"/>
    </source>
</evidence>
<dbReference type="PANTHER" id="PTHR42941:SF1">
    <property type="entry name" value="SLL1037 PROTEIN"/>
    <property type="match status" value="1"/>
</dbReference>
<dbReference type="NCBIfam" id="TIGR02122">
    <property type="entry name" value="TRAP_TAXI"/>
    <property type="match status" value="1"/>
</dbReference>
<gene>
    <name evidence="2" type="ORF">LJD61_11795</name>
</gene>
<comment type="caution">
    <text evidence="2">The sequence shown here is derived from an EMBL/GenBank/DDBJ whole genome shotgun (WGS) entry which is preliminary data.</text>
</comment>
<dbReference type="CDD" id="cd13520">
    <property type="entry name" value="PBP2_TAXI_TRAP"/>
    <property type="match status" value="1"/>
</dbReference>
<dbReference type="InterPro" id="IPR011852">
    <property type="entry name" value="TRAP_TAXI"/>
</dbReference>
<dbReference type="Pfam" id="PF16868">
    <property type="entry name" value="NMT1_3"/>
    <property type="match status" value="1"/>
</dbReference>
<organism evidence="2 3">
    <name type="scientific">Lutispora saccharofermentans</name>
    <dbReference type="NCBI Taxonomy" id="3024236"/>
    <lineage>
        <taxon>Bacteria</taxon>
        <taxon>Bacillati</taxon>
        <taxon>Bacillota</taxon>
        <taxon>Clostridia</taxon>
        <taxon>Lutisporales</taxon>
        <taxon>Lutisporaceae</taxon>
        <taxon>Lutispora</taxon>
    </lineage>
</organism>